<keyword evidence="1" id="KW-0479">Metal-binding</keyword>
<dbReference type="InterPro" id="IPR003323">
    <property type="entry name" value="OTU_dom"/>
</dbReference>
<feature type="compositionally biased region" description="Basic and acidic residues" evidence="5">
    <location>
        <begin position="16"/>
        <end position="26"/>
    </location>
</feature>
<evidence type="ECO:0000259" key="7">
    <source>
        <dbReference type="PROSITE" id="PS50808"/>
    </source>
</evidence>
<feature type="compositionally biased region" description="Polar residues" evidence="5">
    <location>
        <begin position="476"/>
        <end position="488"/>
    </location>
</feature>
<dbReference type="PANTHER" id="PTHR12931:SF37">
    <property type="entry name" value="OS02G0517600 PROTEIN"/>
    <property type="match status" value="1"/>
</dbReference>
<feature type="compositionally biased region" description="Polar residues" evidence="5">
    <location>
        <begin position="1"/>
        <end position="13"/>
    </location>
</feature>
<dbReference type="Pfam" id="PF10275">
    <property type="entry name" value="Peptidase_C65"/>
    <property type="match status" value="1"/>
</dbReference>
<evidence type="ECO:0000256" key="2">
    <source>
        <dbReference type="ARBA" id="ARBA00022771"/>
    </source>
</evidence>
<proteinExistence type="predicted"/>
<keyword evidence="3" id="KW-0862">Zinc</keyword>
<dbReference type="HOGENOM" id="CLU_022638_0_0_1"/>
<dbReference type="PROSITE" id="PS50802">
    <property type="entry name" value="OTU"/>
    <property type="match status" value="1"/>
</dbReference>
<feature type="domain" description="OTU" evidence="6">
    <location>
        <begin position="204"/>
        <end position="406"/>
    </location>
</feature>
<dbReference type="InterPro" id="IPR038765">
    <property type="entry name" value="Papain-like_cys_pep_sf"/>
</dbReference>
<dbReference type="InterPro" id="IPR003656">
    <property type="entry name" value="Znf_BED"/>
</dbReference>
<feature type="region of interest" description="Disordered" evidence="5">
    <location>
        <begin position="439"/>
        <end position="505"/>
    </location>
</feature>
<sequence>MSVTQCNITGNITESRSGRGRRESHSQESSSRATAAQGGAVVSGPARPPRSPPRSPTERFTQGRAREQPGGGGRGIDGLSAAAALVDRKGKRKIGEGSFTVSDDREQARRKEERTSDSPKVKLLRSSIRAYHGDAEEKLSDRKGEPVNYPFHNCGASTSKLPAHVYHKKIPMGEAANHYFRNIDNSFQQPEVGLRLKYLSHHYSEFRPVHRDEECFYRSFIFSYLEQVVDSIGTREEDRLLAAVRALATKAENLQWASEFSQKHKAFERLIEKIKGWKRMQEHPISIIRGKILEFFSSYDTTDDIFAFLRLVAATWMCTRIWNYEWCATNCGENQNLEDWCSKHVIAPRVYATSAAVKACAEALRVTVQVENVHDGTCESTHYIVRGAPCVTLLRIESHYDIIYPLPPSSINSSNPHEEKLLPIPSSILAYDRRKIFDRKQKHLDRSNQNTRASTSKSPPHEDQKRSGRKRKRPGCSNQNPRASMSKSSLRKDHKSSALATLVDTRRRRTRLTDTIIPPGCGRTRKYEITRMSTRLVLRRSVRSLYKLHSQPNSLAGRFSLRNFLISDEMTIEMDEFQADDLDPYTKANAEVDFYQYVKTIEELFESLPVPEDIHRWLSMIMRDPTAYQYLICYHYCLMEEHQMMHVFTSLYNKLLVLPTTDPAGYNFVLERLKIFSGWSPMDLHNVYFIETFYWKDPITGVPIIYGDDVLSLLRLVRNTYQHFMSKVVEGRKLLFSEKDFGNMVNEQFSGLLDEFFEAMFIATSNSKQQLISPEEKPKPEATQELSCFGDSSVGIAAAAAAAAAGDSGCGGALDRKLQAATTAVYGASLHSGKELLIRVTWTRNAAGATCLAVAFDDALSPSSRCAQHVLHKKRGSRSLATAADTAVGIHWDTAEATYASDSSSPEPTGEAATTTSPSSLTRRSRCSSARDPMDYRTGSSSASASASSHPSGSPAPNSATDLSRGTSGPARASNLLNACRVIPPNDNENKPLWRYVELMEKTGKGQGGNVRFRCRLCGNIMHGSYSRVKAHLLKVGSNGVAPCPKVTIDVLSQLHDEMARAAAVAERNLPKDIPLPAEGASRGKRRAVSAIESSFNSDTRSNLDALIARMFYTAGIPFNVARNPYFRKAFMFACNNALGGYSPPSYNKLRTTLLVQEKTHVERLLNPLKSTWPCKRYYCESWLAEVPTREAPHMDAEISEMRNKCFRRYFAGDELRKIKQQFADFSLFGNGFNSFDSIKDRAHLDAKQWLNPGRAEDLVFVHQNLRLLSRKSEEYCTGPSRMWDVGGDSFEMFEGGADFLQEAALSLDEPDLERVLEDLGALDLSADAEPSATSVTMIDTSSN</sequence>
<dbReference type="EMBL" id="CM000139">
    <property type="protein sequence ID" value="EEE57071.1"/>
    <property type="molecule type" value="Genomic_DNA"/>
</dbReference>
<evidence type="ECO:0000259" key="6">
    <source>
        <dbReference type="PROSITE" id="PS50802"/>
    </source>
</evidence>
<keyword evidence="2 4" id="KW-0863">Zinc-finger</keyword>
<dbReference type="InterPro" id="IPR019400">
    <property type="entry name" value="Peptidase_C65_otubain"/>
</dbReference>
<dbReference type="GO" id="GO:0008270">
    <property type="term" value="F:zinc ion binding"/>
    <property type="evidence" value="ECO:0007669"/>
    <property type="project" value="UniProtKB-KW"/>
</dbReference>
<protein>
    <submittedName>
        <fullName evidence="8">Uncharacterized protein</fullName>
    </submittedName>
</protein>
<reference evidence="8" key="2">
    <citation type="submission" date="2008-12" db="EMBL/GenBank/DDBJ databases">
        <title>Improved gene annotation of the rice (Oryza sativa) genomes.</title>
        <authorList>
            <person name="Wang J."/>
            <person name="Li R."/>
            <person name="Fan W."/>
            <person name="Huang Q."/>
            <person name="Zhang J."/>
            <person name="Zhou Y."/>
            <person name="Hu Y."/>
            <person name="Zi S."/>
            <person name="Li J."/>
            <person name="Ni P."/>
            <person name="Zheng H."/>
            <person name="Zhang Y."/>
            <person name="Zhao M."/>
            <person name="Hao Q."/>
            <person name="McDermott J."/>
            <person name="Samudrala R."/>
            <person name="Kristiansen K."/>
            <person name="Wong G.K.-S."/>
        </authorList>
    </citation>
    <scope>NUCLEOTIDE SEQUENCE</scope>
</reference>
<feature type="region of interest" description="Disordered" evidence="5">
    <location>
        <begin position="899"/>
        <end position="971"/>
    </location>
</feature>
<feature type="compositionally biased region" description="Basic and acidic residues" evidence="5">
    <location>
        <begin position="102"/>
        <end position="120"/>
    </location>
</feature>
<evidence type="ECO:0000256" key="5">
    <source>
        <dbReference type="SAM" id="MobiDB-lite"/>
    </source>
</evidence>
<gene>
    <name evidence="8" type="ORF">OsJ_06894</name>
</gene>
<dbReference type="GO" id="GO:0003677">
    <property type="term" value="F:DNA binding"/>
    <property type="evidence" value="ECO:0007669"/>
    <property type="project" value="InterPro"/>
</dbReference>
<evidence type="ECO:0000256" key="4">
    <source>
        <dbReference type="PROSITE-ProRule" id="PRU00027"/>
    </source>
</evidence>
<dbReference type="SUPFAM" id="SSF54001">
    <property type="entry name" value="Cysteine proteinases"/>
    <property type="match status" value="1"/>
</dbReference>
<feature type="compositionally biased region" description="Low complexity" evidence="5">
    <location>
        <begin position="912"/>
        <end position="931"/>
    </location>
</feature>
<evidence type="ECO:0000256" key="3">
    <source>
        <dbReference type="ARBA" id="ARBA00022833"/>
    </source>
</evidence>
<feature type="compositionally biased region" description="Low complexity" evidence="5">
    <location>
        <begin position="940"/>
        <end position="960"/>
    </location>
</feature>
<dbReference type="InterPro" id="IPR042467">
    <property type="entry name" value="Peptidase_C65_otubain_sub2"/>
</dbReference>
<feature type="region of interest" description="Disordered" evidence="5">
    <location>
        <begin position="1"/>
        <end position="78"/>
    </location>
</feature>
<dbReference type="PANTHER" id="PTHR12931">
    <property type="entry name" value="UBIQUITIN THIOLESTERASE PROTEIN OTUB"/>
    <property type="match status" value="1"/>
</dbReference>
<dbReference type="InterPro" id="IPR008586">
    <property type="entry name" value="DUF868_pln"/>
</dbReference>
<dbReference type="Pfam" id="PF05910">
    <property type="entry name" value="DUF868"/>
    <property type="match status" value="1"/>
</dbReference>
<dbReference type="Gene3D" id="1.20.1300.20">
    <property type="entry name" value="Peptidase C65 Otubain, subdomain 2"/>
    <property type="match status" value="1"/>
</dbReference>
<feature type="compositionally biased region" description="Pro residues" evidence="5">
    <location>
        <begin position="46"/>
        <end position="55"/>
    </location>
</feature>
<name>B9F079_ORYSJ</name>
<feature type="region of interest" description="Disordered" evidence="5">
    <location>
        <begin position="96"/>
        <end position="120"/>
    </location>
</feature>
<evidence type="ECO:0000313" key="8">
    <source>
        <dbReference type="EMBL" id="EEE57071.1"/>
    </source>
</evidence>
<dbReference type="FunFam" id="1.20.1300.20:FF:000004">
    <property type="entry name" value="RNA-binding protein 8A"/>
    <property type="match status" value="1"/>
</dbReference>
<feature type="domain" description="BED-type" evidence="7">
    <location>
        <begin position="988"/>
        <end position="1051"/>
    </location>
</feature>
<feature type="compositionally biased region" description="Polar residues" evidence="5">
    <location>
        <begin position="447"/>
        <end position="458"/>
    </location>
</feature>
<evidence type="ECO:0000256" key="1">
    <source>
        <dbReference type="ARBA" id="ARBA00022723"/>
    </source>
</evidence>
<dbReference type="PROSITE" id="PS50808">
    <property type="entry name" value="ZF_BED"/>
    <property type="match status" value="1"/>
</dbReference>
<accession>B9F079</accession>
<reference evidence="8" key="1">
    <citation type="journal article" date="2005" name="PLoS Biol.">
        <title>The genomes of Oryza sativa: a history of duplications.</title>
        <authorList>
            <person name="Yu J."/>
            <person name="Wang J."/>
            <person name="Lin W."/>
            <person name="Li S."/>
            <person name="Li H."/>
            <person name="Zhou J."/>
            <person name="Ni P."/>
            <person name="Dong W."/>
            <person name="Hu S."/>
            <person name="Zeng C."/>
            <person name="Zhang J."/>
            <person name="Zhang Y."/>
            <person name="Li R."/>
            <person name="Xu Z."/>
            <person name="Li S."/>
            <person name="Li X."/>
            <person name="Zheng H."/>
            <person name="Cong L."/>
            <person name="Lin L."/>
            <person name="Yin J."/>
            <person name="Geng J."/>
            <person name="Li G."/>
            <person name="Shi J."/>
            <person name="Liu J."/>
            <person name="Lv H."/>
            <person name="Li J."/>
            <person name="Wang J."/>
            <person name="Deng Y."/>
            <person name="Ran L."/>
            <person name="Shi X."/>
            <person name="Wang X."/>
            <person name="Wu Q."/>
            <person name="Li C."/>
            <person name="Ren X."/>
            <person name="Wang J."/>
            <person name="Wang X."/>
            <person name="Li D."/>
            <person name="Liu D."/>
            <person name="Zhang X."/>
            <person name="Ji Z."/>
            <person name="Zhao W."/>
            <person name="Sun Y."/>
            <person name="Zhang Z."/>
            <person name="Bao J."/>
            <person name="Han Y."/>
            <person name="Dong L."/>
            <person name="Ji J."/>
            <person name="Chen P."/>
            <person name="Wu S."/>
            <person name="Liu J."/>
            <person name="Xiao Y."/>
            <person name="Bu D."/>
            <person name="Tan J."/>
            <person name="Yang L."/>
            <person name="Ye C."/>
            <person name="Zhang J."/>
            <person name="Xu J."/>
            <person name="Zhou Y."/>
            <person name="Yu Y."/>
            <person name="Zhang B."/>
            <person name="Zhuang S."/>
            <person name="Wei H."/>
            <person name="Liu B."/>
            <person name="Lei M."/>
            <person name="Yu H."/>
            <person name="Li Y."/>
            <person name="Xu H."/>
            <person name="Wei S."/>
            <person name="He X."/>
            <person name="Fang L."/>
            <person name="Zhang Z."/>
            <person name="Zhang Y."/>
            <person name="Huang X."/>
            <person name="Su Z."/>
            <person name="Tong W."/>
            <person name="Li J."/>
            <person name="Tong Z."/>
            <person name="Li S."/>
            <person name="Ye J."/>
            <person name="Wang L."/>
            <person name="Fang L."/>
            <person name="Lei T."/>
            <person name="Chen C."/>
            <person name="Chen H."/>
            <person name="Xu Z."/>
            <person name="Li H."/>
            <person name="Huang H."/>
            <person name="Zhang F."/>
            <person name="Xu H."/>
            <person name="Li N."/>
            <person name="Zhao C."/>
            <person name="Li S."/>
            <person name="Dong L."/>
            <person name="Huang Y."/>
            <person name="Li L."/>
            <person name="Xi Y."/>
            <person name="Qi Q."/>
            <person name="Li W."/>
            <person name="Zhang B."/>
            <person name="Hu W."/>
            <person name="Zhang Y."/>
            <person name="Tian X."/>
            <person name="Jiao Y."/>
            <person name="Liang X."/>
            <person name="Jin J."/>
            <person name="Gao L."/>
            <person name="Zheng W."/>
            <person name="Hao B."/>
            <person name="Liu S."/>
            <person name="Wang W."/>
            <person name="Yuan L."/>
            <person name="Cao M."/>
            <person name="McDermott J."/>
            <person name="Samudrala R."/>
            <person name="Wang J."/>
            <person name="Wong G.K."/>
            <person name="Yang H."/>
        </authorList>
    </citation>
    <scope>NUCLEOTIDE SEQUENCE [LARGE SCALE GENOMIC DNA]</scope>
</reference>
<dbReference type="Proteomes" id="UP000007752">
    <property type="component" value="Chromosome 2"/>
</dbReference>
<organism evidence="8">
    <name type="scientific">Oryza sativa subsp. japonica</name>
    <name type="common">Rice</name>
    <dbReference type="NCBI Taxonomy" id="39947"/>
    <lineage>
        <taxon>Eukaryota</taxon>
        <taxon>Viridiplantae</taxon>
        <taxon>Streptophyta</taxon>
        <taxon>Embryophyta</taxon>
        <taxon>Tracheophyta</taxon>
        <taxon>Spermatophyta</taxon>
        <taxon>Magnoliopsida</taxon>
        <taxon>Liliopsida</taxon>
        <taxon>Poales</taxon>
        <taxon>Poaceae</taxon>
        <taxon>BOP clade</taxon>
        <taxon>Oryzoideae</taxon>
        <taxon>Oryzeae</taxon>
        <taxon>Oryzinae</taxon>
        <taxon>Oryza</taxon>
        <taxon>Oryza sativa</taxon>
    </lineage>
</organism>
<dbReference type="CDD" id="cd22749">
    <property type="entry name" value="Otubain_C65"/>
    <property type="match status" value="1"/>
</dbReference>